<proteinExistence type="predicted"/>
<dbReference type="InterPro" id="IPR001845">
    <property type="entry name" value="HTH_ArsR_DNA-bd_dom"/>
</dbReference>
<dbReference type="SUPFAM" id="SSF46785">
    <property type="entry name" value="Winged helix' DNA-binding domain"/>
    <property type="match status" value="1"/>
</dbReference>
<dbReference type="Gene3D" id="1.10.10.10">
    <property type="entry name" value="Winged helix-like DNA-binding domain superfamily/Winged helix DNA-binding domain"/>
    <property type="match status" value="1"/>
</dbReference>
<evidence type="ECO:0000256" key="2">
    <source>
        <dbReference type="ARBA" id="ARBA00023125"/>
    </source>
</evidence>
<protein>
    <submittedName>
        <fullName evidence="5">Winged helix-turn-helix domain-containing protein</fullName>
    </submittedName>
</protein>
<feature type="domain" description="HTH arsR-type" evidence="4">
    <location>
        <begin position="243"/>
        <end position="330"/>
    </location>
</feature>
<keyword evidence="3" id="KW-0804">Transcription</keyword>
<gene>
    <name evidence="5" type="ORF">GCM10022419_098050</name>
</gene>
<keyword evidence="2" id="KW-0238">DNA-binding</keyword>
<dbReference type="RefSeq" id="WP_345572885.1">
    <property type="nucleotide sequence ID" value="NZ_BAABDQ010000033.1"/>
</dbReference>
<comment type="caution">
    <text evidence="5">The sequence shown here is derived from an EMBL/GenBank/DDBJ whole genome shotgun (WGS) entry which is preliminary data.</text>
</comment>
<evidence type="ECO:0000259" key="4">
    <source>
        <dbReference type="PROSITE" id="PS50987"/>
    </source>
</evidence>
<keyword evidence="1" id="KW-0805">Transcription regulation</keyword>
<dbReference type="EMBL" id="BAABDQ010000033">
    <property type="protein sequence ID" value="GAA3598798.1"/>
    <property type="molecule type" value="Genomic_DNA"/>
</dbReference>
<dbReference type="Proteomes" id="UP001500630">
    <property type="component" value="Unassembled WGS sequence"/>
</dbReference>
<sequence>MLRIYFTSDDIARTRIAAGPDPLWELVLSLQMLRPQRGDLLFTSWRKEGSRAVRHARLGEVLALLLALTPNVGYFPDFLNPIEAVHGLDHGLEALRTTPIPMLKRDVRRLAATHRLPSSARRLADGEPPVLAELTDAMRRCYELIVLPYRRSIDAALEKDRRIHTFALAAGGVEGLLASLRPMMTWSAGELHIPGHRDQELHLQGRGLLLIPSYFCVSGPLTMLDPDLPPVLVYPVERGPDALPTTRASTVPAALGALIGSTRAAVLDAIGTREGTSTTALARHLGISLASASEHTTVLRQSGLISSHRDHNRTLHHLTELGRTLLDTDR</sequence>
<evidence type="ECO:0000313" key="6">
    <source>
        <dbReference type="Proteomes" id="UP001500630"/>
    </source>
</evidence>
<dbReference type="PROSITE" id="PS50987">
    <property type="entry name" value="HTH_ARSR_2"/>
    <property type="match status" value="1"/>
</dbReference>
<evidence type="ECO:0000313" key="5">
    <source>
        <dbReference type="EMBL" id="GAA3598798.1"/>
    </source>
</evidence>
<dbReference type="InterPro" id="IPR036388">
    <property type="entry name" value="WH-like_DNA-bd_sf"/>
</dbReference>
<accession>A0ABP6Z5N2</accession>
<dbReference type="PANTHER" id="PTHR43132">
    <property type="entry name" value="ARSENICAL RESISTANCE OPERON REPRESSOR ARSR-RELATED"/>
    <property type="match status" value="1"/>
</dbReference>
<dbReference type="InterPro" id="IPR036390">
    <property type="entry name" value="WH_DNA-bd_sf"/>
</dbReference>
<reference evidence="6" key="1">
    <citation type="journal article" date="2019" name="Int. J. Syst. Evol. Microbiol.">
        <title>The Global Catalogue of Microorganisms (GCM) 10K type strain sequencing project: providing services to taxonomists for standard genome sequencing and annotation.</title>
        <authorList>
            <consortium name="The Broad Institute Genomics Platform"/>
            <consortium name="The Broad Institute Genome Sequencing Center for Infectious Disease"/>
            <person name="Wu L."/>
            <person name="Ma J."/>
        </authorList>
    </citation>
    <scope>NUCLEOTIDE SEQUENCE [LARGE SCALE GENOMIC DNA]</scope>
    <source>
        <strain evidence="6">JCM 17326</strain>
    </source>
</reference>
<dbReference type="PANTHER" id="PTHR43132:SF8">
    <property type="entry name" value="HTH-TYPE TRANSCRIPTIONAL REGULATOR KMTR"/>
    <property type="match status" value="1"/>
</dbReference>
<evidence type="ECO:0000256" key="1">
    <source>
        <dbReference type="ARBA" id="ARBA00023015"/>
    </source>
</evidence>
<dbReference type="InterPro" id="IPR051011">
    <property type="entry name" value="Metal_resp_trans_reg"/>
</dbReference>
<dbReference type="SMART" id="SM00418">
    <property type="entry name" value="HTH_ARSR"/>
    <property type="match status" value="1"/>
</dbReference>
<organism evidence="5 6">
    <name type="scientific">Nonomuraea rosea</name>
    <dbReference type="NCBI Taxonomy" id="638574"/>
    <lineage>
        <taxon>Bacteria</taxon>
        <taxon>Bacillati</taxon>
        <taxon>Actinomycetota</taxon>
        <taxon>Actinomycetes</taxon>
        <taxon>Streptosporangiales</taxon>
        <taxon>Streptosporangiaceae</taxon>
        <taxon>Nonomuraea</taxon>
    </lineage>
</organism>
<name>A0ABP6Z5N2_9ACTN</name>
<dbReference type="CDD" id="cd00090">
    <property type="entry name" value="HTH_ARSR"/>
    <property type="match status" value="1"/>
</dbReference>
<dbReference type="InterPro" id="IPR011991">
    <property type="entry name" value="ArsR-like_HTH"/>
</dbReference>
<evidence type="ECO:0000256" key="3">
    <source>
        <dbReference type="ARBA" id="ARBA00023163"/>
    </source>
</evidence>
<dbReference type="Pfam" id="PF12840">
    <property type="entry name" value="HTH_20"/>
    <property type="match status" value="1"/>
</dbReference>
<keyword evidence="6" id="KW-1185">Reference proteome</keyword>